<dbReference type="PANTHER" id="PTHR23003">
    <property type="entry name" value="RNA RECOGNITION MOTIF RRM DOMAIN CONTAINING PROTEIN"/>
    <property type="match status" value="1"/>
</dbReference>
<dbReference type="InterPro" id="IPR000504">
    <property type="entry name" value="RRM_dom"/>
</dbReference>
<feature type="domain" description="RRM" evidence="4">
    <location>
        <begin position="177"/>
        <end position="254"/>
    </location>
</feature>
<keyword evidence="1 2" id="KW-0694">RNA-binding</keyword>
<gene>
    <name evidence="5" type="primary">GBP2</name>
    <name evidence="5" type="ORF">K7432_006348</name>
</gene>
<organism evidence="5 6">
    <name type="scientific">Basidiobolus ranarum</name>
    <dbReference type="NCBI Taxonomy" id="34480"/>
    <lineage>
        <taxon>Eukaryota</taxon>
        <taxon>Fungi</taxon>
        <taxon>Fungi incertae sedis</taxon>
        <taxon>Zoopagomycota</taxon>
        <taxon>Entomophthoromycotina</taxon>
        <taxon>Basidiobolomycetes</taxon>
        <taxon>Basidiobolales</taxon>
        <taxon>Basidiobolaceae</taxon>
        <taxon>Basidiobolus</taxon>
    </lineage>
</organism>
<dbReference type="Pfam" id="PF00076">
    <property type="entry name" value="RRM_1"/>
    <property type="match status" value="3"/>
</dbReference>
<dbReference type="Proteomes" id="UP001479436">
    <property type="component" value="Unassembled WGS sequence"/>
</dbReference>
<feature type="compositionally biased region" description="Gly residues" evidence="3">
    <location>
        <begin position="257"/>
        <end position="266"/>
    </location>
</feature>
<dbReference type="Gene3D" id="3.30.70.330">
    <property type="match status" value="3"/>
</dbReference>
<name>A0ABR2W265_9FUNG</name>
<dbReference type="SMART" id="SM00360">
    <property type="entry name" value="RRM"/>
    <property type="match status" value="3"/>
</dbReference>
<feature type="compositionally biased region" description="Polar residues" evidence="3">
    <location>
        <begin position="27"/>
        <end position="42"/>
    </location>
</feature>
<feature type="domain" description="RRM" evidence="4">
    <location>
        <begin position="386"/>
        <end position="462"/>
    </location>
</feature>
<evidence type="ECO:0000256" key="1">
    <source>
        <dbReference type="ARBA" id="ARBA00022884"/>
    </source>
</evidence>
<feature type="domain" description="RRM" evidence="4">
    <location>
        <begin position="81"/>
        <end position="158"/>
    </location>
</feature>
<evidence type="ECO:0000256" key="2">
    <source>
        <dbReference type="PROSITE-ProRule" id="PRU00176"/>
    </source>
</evidence>
<evidence type="ECO:0000313" key="6">
    <source>
        <dbReference type="Proteomes" id="UP001479436"/>
    </source>
</evidence>
<feature type="region of interest" description="Disordered" evidence="3">
    <location>
        <begin position="1"/>
        <end position="74"/>
    </location>
</feature>
<feature type="region of interest" description="Disordered" evidence="3">
    <location>
        <begin position="252"/>
        <end position="330"/>
    </location>
</feature>
<dbReference type="PANTHER" id="PTHR23003:SF3">
    <property type="entry name" value="FI21236P1-RELATED"/>
    <property type="match status" value="1"/>
</dbReference>
<feature type="compositionally biased region" description="Basic and acidic residues" evidence="3">
    <location>
        <begin position="9"/>
        <end position="26"/>
    </location>
</feature>
<dbReference type="EMBL" id="JASJQH010007152">
    <property type="protein sequence ID" value="KAK9717262.1"/>
    <property type="molecule type" value="Genomic_DNA"/>
</dbReference>
<proteinExistence type="predicted"/>
<feature type="compositionally biased region" description="Basic and acidic residues" evidence="3">
    <location>
        <begin position="49"/>
        <end position="67"/>
    </location>
</feature>
<accession>A0ABR2W265</accession>
<dbReference type="SUPFAM" id="SSF54928">
    <property type="entry name" value="RNA-binding domain, RBD"/>
    <property type="match status" value="3"/>
</dbReference>
<evidence type="ECO:0000259" key="4">
    <source>
        <dbReference type="PROSITE" id="PS50102"/>
    </source>
</evidence>
<sequence>MLHSYSRRGSREDHISPPRDSGDSYRRTNVFSHPKATYSTRTRVPYNRGPRDGRERAGYPERREQHLGHPGTRPINSHKDCRVYVGNLAFEVRWHDLKDFMREAGEVVFADILTQSSGRSKGCGVVEFRTSEEARKAIYELNDKPLMGRPVFIREDRESEAKFGSGPGRHAGEAVGRQVFVNNLPYSIGWQDLKDLFREAGSVIRADLIMGPDRRSKGQGTVLYEFPGDAEKAISMFNGYEWQGRRMDVHEDRFASGGDGMGGSGGYRPPPPSRGSPPYGRQPKYNDTRYYDDHGYNDHRGAAYEPSNSSHADTYGNVGQRGYGTPDGLDQRRVDGYGSDFGNGTKNDSVMYPGSYTSEPKGYDPKYQDGHDIGNRPVQRTRTSGLQIYVTNLPYNTTWQDLKDLFVSCGVIVRAEIFEQGGYCNGSGIVRFDVPEAVHRAIAKFNGYLYGGRKLEIKIDRYA</sequence>
<reference evidence="5 6" key="1">
    <citation type="submission" date="2023-04" db="EMBL/GenBank/DDBJ databases">
        <title>Genome of Basidiobolus ranarum AG-B5.</title>
        <authorList>
            <person name="Stajich J.E."/>
            <person name="Carter-House D."/>
            <person name="Gryganskyi A."/>
        </authorList>
    </citation>
    <scope>NUCLEOTIDE SEQUENCE [LARGE SCALE GENOMIC DNA]</scope>
    <source>
        <strain evidence="5 6">AG-B5</strain>
    </source>
</reference>
<keyword evidence="6" id="KW-1185">Reference proteome</keyword>
<dbReference type="InterPro" id="IPR050374">
    <property type="entry name" value="RRT5_SRSF_SR"/>
</dbReference>
<evidence type="ECO:0000256" key="3">
    <source>
        <dbReference type="SAM" id="MobiDB-lite"/>
    </source>
</evidence>
<dbReference type="PROSITE" id="PS50102">
    <property type="entry name" value="RRM"/>
    <property type="match status" value="3"/>
</dbReference>
<feature type="compositionally biased region" description="Basic and acidic residues" evidence="3">
    <location>
        <begin position="284"/>
        <end position="302"/>
    </location>
</feature>
<evidence type="ECO:0000313" key="5">
    <source>
        <dbReference type="EMBL" id="KAK9717262.1"/>
    </source>
</evidence>
<protein>
    <submittedName>
        <fullName evidence="5">G-strand binding protein</fullName>
    </submittedName>
</protein>
<comment type="caution">
    <text evidence="5">The sequence shown here is derived from an EMBL/GenBank/DDBJ whole genome shotgun (WGS) entry which is preliminary data.</text>
</comment>
<dbReference type="InterPro" id="IPR035979">
    <property type="entry name" value="RBD_domain_sf"/>
</dbReference>
<dbReference type="InterPro" id="IPR012677">
    <property type="entry name" value="Nucleotide-bd_a/b_plait_sf"/>
</dbReference>